<accession>A0A0L8HET6</accession>
<organism evidence="1">
    <name type="scientific">Octopus bimaculoides</name>
    <name type="common">California two-spotted octopus</name>
    <dbReference type="NCBI Taxonomy" id="37653"/>
    <lineage>
        <taxon>Eukaryota</taxon>
        <taxon>Metazoa</taxon>
        <taxon>Spiralia</taxon>
        <taxon>Lophotrochozoa</taxon>
        <taxon>Mollusca</taxon>
        <taxon>Cephalopoda</taxon>
        <taxon>Coleoidea</taxon>
        <taxon>Octopodiformes</taxon>
        <taxon>Octopoda</taxon>
        <taxon>Incirrata</taxon>
        <taxon>Octopodidae</taxon>
        <taxon>Octopus</taxon>
    </lineage>
</organism>
<dbReference type="PANTHER" id="PTHR46409">
    <property type="entry name" value="HTH PSQ-TYPE DOMAIN-CONTAINING PROTEIN"/>
    <property type="match status" value="1"/>
</dbReference>
<dbReference type="EMBL" id="KQ418338">
    <property type="protein sequence ID" value="KOF87717.1"/>
    <property type="molecule type" value="Genomic_DNA"/>
</dbReference>
<dbReference type="AlphaFoldDB" id="A0A0L8HET6"/>
<gene>
    <name evidence="1" type="ORF">OCBIM_22016322mg</name>
</gene>
<proteinExistence type="predicted"/>
<name>A0A0L8HET6_OCTBM</name>
<sequence>MPREELRNFKRPSKINFEAQDYVDLINWEKQVITSLQFYGPLQVLIVFKARSGTLTAIPLPCHSQGVEHGINLVTKACEVRIGDENRHKLILNVRKSRQSLPHFD</sequence>
<dbReference type="PANTHER" id="PTHR46409:SF1">
    <property type="entry name" value="HTH PSQ-TYPE DOMAIN-CONTAINING PROTEIN"/>
    <property type="match status" value="1"/>
</dbReference>
<protein>
    <submittedName>
        <fullName evidence="1">Uncharacterized protein</fullName>
    </submittedName>
</protein>
<reference evidence="1" key="1">
    <citation type="submission" date="2015-07" db="EMBL/GenBank/DDBJ databases">
        <title>MeaNS - Measles Nucleotide Surveillance Program.</title>
        <authorList>
            <person name="Tran T."/>
            <person name="Druce J."/>
        </authorList>
    </citation>
    <scope>NUCLEOTIDE SEQUENCE</scope>
    <source>
        <strain evidence="1">UCB-OBI-ISO-001</strain>
        <tissue evidence="1">Gonad</tissue>
    </source>
</reference>
<evidence type="ECO:0000313" key="1">
    <source>
        <dbReference type="EMBL" id="KOF87717.1"/>
    </source>
</evidence>